<dbReference type="InterPro" id="IPR011990">
    <property type="entry name" value="TPR-like_helical_dom_sf"/>
</dbReference>
<dbReference type="GO" id="GO:0006335">
    <property type="term" value="P:DNA replication-dependent chromatin assembly"/>
    <property type="evidence" value="ECO:0007669"/>
    <property type="project" value="TreeGrafter"/>
</dbReference>
<dbReference type="Proteomes" id="UP001165080">
    <property type="component" value="Unassembled WGS sequence"/>
</dbReference>
<gene>
    <name evidence="4" type="primary">PLEST011884</name>
    <name evidence="4" type="ORF">PLESTB_001219300</name>
</gene>
<comment type="caution">
    <text evidence="4">The sequence shown here is derived from an EMBL/GenBank/DDBJ whole genome shotgun (WGS) entry which is preliminary data.</text>
</comment>
<protein>
    <recommendedName>
        <fullName evidence="6">Tetratricopeptide SHNi-TPR domain-containing protein</fullName>
    </recommendedName>
</protein>
<evidence type="ECO:0000313" key="5">
    <source>
        <dbReference type="Proteomes" id="UP001165080"/>
    </source>
</evidence>
<dbReference type="PANTHER" id="PTHR15081">
    <property type="entry name" value="NUCLEAR AUTOANTIGENIC SPERM PROTEIN NASP -RELATED"/>
    <property type="match status" value="1"/>
</dbReference>
<feature type="compositionally biased region" description="Low complexity" evidence="3">
    <location>
        <begin position="560"/>
        <end position="573"/>
    </location>
</feature>
<feature type="compositionally biased region" description="Low complexity" evidence="3">
    <location>
        <begin position="188"/>
        <end position="200"/>
    </location>
</feature>
<dbReference type="OrthoDB" id="5587616at2759"/>
<evidence type="ECO:0000256" key="2">
    <source>
        <dbReference type="ARBA" id="ARBA00022803"/>
    </source>
</evidence>
<dbReference type="GO" id="GO:0034080">
    <property type="term" value="P:CENP-A containing chromatin assembly"/>
    <property type="evidence" value="ECO:0007669"/>
    <property type="project" value="TreeGrafter"/>
</dbReference>
<keyword evidence="5" id="KW-1185">Reference proteome</keyword>
<organism evidence="4 5">
    <name type="scientific">Pleodorina starrii</name>
    <dbReference type="NCBI Taxonomy" id="330485"/>
    <lineage>
        <taxon>Eukaryota</taxon>
        <taxon>Viridiplantae</taxon>
        <taxon>Chlorophyta</taxon>
        <taxon>core chlorophytes</taxon>
        <taxon>Chlorophyceae</taxon>
        <taxon>CS clade</taxon>
        <taxon>Chlamydomonadales</taxon>
        <taxon>Volvocaceae</taxon>
        <taxon>Pleodorina</taxon>
    </lineage>
</organism>
<dbReference type="SUPFAM" id="SSF48452">
    <property type="entry name" value="TPR-like"/>
    <property type="match status" value="1"/>
</dbReference>
<keyword evidence="2" id="KW-0802">TPR repeat</keyword>
<proteinExistence type="predicted"/>
<dbReference type="PANTHER" id="PTHR15081:SF1">
    <property type="entry name" value="NUCLEAR AUTOANTIGENIC SPERM PROTEIN"/>
    <property type="match status" value="1"/>
</dbReference>
<evidence type="ECO:0000313" key="4">
    <source>
        <dbReference type="EMBL" id="GLC57389.1"/>
    </source>
</evidence>
<accession>A0A9W6F5V1</accession>
<reference evidence="4 5" key="1">
    <citation type="journal article" date="2023" name="Commun. Biol.">
        <title>Reorganization of the ancestral sex-determining regions during the evolution of trioecy in Pleodorina starrii.</title>
        <authorList>
            <person name="Takahashi K."/>
            <person name="Suzuki S."/>
            <person name="Kawai-Toyooka H."/>
            <person name="Yamamoto K."/>
            <person name="Hamaji T."/>
            <person name="Ootsuki R."/>
            <person name="Yamaguchi H."/>
            <person name="Kawachi M."/>
            <person name="Higashiyama T."/>
            <person name="Nozaki H."/>
        </authorList>
    </citation>
    <scope>NUCLEOTIDE SEQUENCE [LARGE SCALE GENOMIC DNA]</scope>
    <source>
        <strain evidence="4 5">NIES-4479</strain>
    </source>
</reference>
<feature type="region of interest" description="Disordered" evidence="3">
    <location>
        <begin position="93"/>
        <end position="236"/>
    </location>
</feature>
<name>A0A9W6F5V1_9CHLO</name>
<feature type="compositionally biased region" description="Low complexity" evidence="3">
    <location>
        <begin position="100"/>
        <end position="120"/>
    </location>
</feature>
<sequence>MAEDTPMAGAEAQLVDIEAAAAMVKKGKDLIDDDPQKAVELLCTAVRAYEKHYGPEAIECAPVYMYYGIAVYEVARGAYDALGTAKTTVEPIAATKPGEAETPAAGTSAAAEPEANAATGTKDEAKATAAQEGNDKAAAVPATEPAPAPAPVEDSVKKAAAASSEVVQEVTPADENDNKENAGGAGGSDAAATAAAAASGEEGGDGEEEEEEEEEEGGEEEGAGAAAGGDDDESSLDDMKLAWDVLEVARILYSKASDPDQHHERLAEVHKALGDIKGEQERFEEAVECYKQSLHHLEAMQPRNNRRLAEVQYKVSVVLTYLEQPEEALSVTQAALASLEAAVAETEEQLTALPADGSGGEAAEEEGRRLQAVSDDLRGVMSELHWNVEGLKETIANNNSLKEALKQAFLKANAEGAATGGTSAAAAAIAGTLSNAFSAPSNPTSAAPVVSLGTVGRGSKRITLQPTAAPAQPKAQGPGPVPAPAEVGKAAVGVKEAAAAAPGSKRTLEEVMGGAPGAGGVTAASGFGAVGETQAAGAQAGEQGGGGGDEQQAAKRVRTEAPAGEAAAGVEAK</sequence>
<evidence type="ECO:0008006" key="6">
    <source>
        <dbReference type="Google" id="ProtNLM"/>
    </source>
</evidence>
<evidence type="ECO:0000256" key="3">
    <source>
        <dbReference type="SAM" id="MobiDB-lite"/>
    </source>
</evidence>
<feature type="compositionally biased region" description="Low complexity" evidence="3">
    <location>
        <begin position="158"/>
        <end position="170"/>
    </location>
</feature>
<keyword evidence="1" id="KW-0677">Repeat</keyword>
<dbReference type="EMBL" id="BRXU01000018">
    <property type="protein sequence ID" value="GLC57389.1"/>
    <property type="molecule type" value="Genomic_DNA"/>
</dbReference>
<dbReference type="InterPro" id="IPR051730">
    <property type="entry name" value="NASP-like"/>
</dbReference>
<feature type="region of interest" description="Disordered" evidence="3">
    <location>
        <begin position="467"/>
        <end position="488"/>
    </location>
</feature>
<evidence type="ECO:0000256" key="1">
    <source>
        <dbReference type="ARBA" id="ARBA00022737"/>
    </source>
</evidence>
<dbReference type="GO" id="GO:0042393">
    <property type="term" value="F:histone binding"/>
    <property type="evidence" value="ECO:0007669"/>
    <property type="project" value="TreeGrafter"/>
</dbReference>
<dbReference type="Gene3D" id="1.25.40.10">
    <property type="entry name" value="Tetratricopeptide repeat domain"/>
    <property type="match status" value="1"/>
</dbReference>
<feature type="compositionally biased region" description="Low complexity" evidence="3">
    <location>
        <begin position="468"/>
        <end position="488"/>
    </location>
</feature>
<dbReference type="GO" id="GO:0005654">
    <property type="term" value="C:nucleoplasm"/>
    <property type="evidence" value="ECO:0007669"/>
    <property type="project" value="TreeGrafter"/>
</dbReference>
<feature type="region of interest" description="Disordered" evidence="3">
    <location>
        <begin position="534"/>
        <end position="573"/>
    </location>
</feature>
<feature type="compositionally biased region" description="Acidic residues" evidence="3">
    <location>
        <begin position="202"/>
        <end position="222"/>
    </location>
</feature>
<dbReference type="AlphaFoldDB" id="A0A9W6F5V1"/>